<sequence>MNHKIELTTEQLRMVERMAQEYITDLRDDLDTLEDVSEFKKAALSLSRDLDTVQSVLNQIKGEITDESKNQNKI</sequence>
<proteinExistence type="predicted"/>
<evidence type="ECO:0000313" key="1">
    <source>
        <dbReference type="EMBL" id="HAW75533.1"/>
    </source>
</evidence>
<reference evidence="1 2" key="1">
    <citation type="journal article" date="2018" name="Nat. Biotechnol.">
        <title>A standardized bacterial taxonomy based on genome phylogeny substantially revises the tree of life.</title>
        <authorList>
            <person name="Parks D.H."/>
            <person name="Chuvochina M."/>
            <person name="Waite D.W."/>
            <person name="Rinke C."/>
            <person name="Skarshewski A."/>
            <person name="Chaumeil P.A."/>
            <person name="Hugenholtz P."/>
        </authorList>
    </citation>
    <scope>NUCLEOTIDE SEQUENCE [LARGE SCALE GENOMIC DNA]</scope>
    <source>
        <strain evidence="1">UBA11978</strain>
    </source>
</reference>
<evidence type="ECO:0000313" key="2">
    <source>
        <dbReference type="Proteomes" id="UP000263517"/>
    </source>
</evidence>
<dbReference type="AlphaFoldDB" id="A0A350P2L6"/>
<gene>
    <name evidence="1" type="ORF">DCW74_07345</name>
</gene>
<accession>A0A350P2L6</accession>
<dbReference type="Proteomes" id="UP000263517">
    <property type="component" value="Unassembled WGS sequence"/>
</dbReference>
<name>A0A350P2L6_9ALTE</name>
<dbReference type="EMBL" id="DNAN01000255">
    <property type="protein sequence ID" value="HAW75533.1"/>
    <property type="molecule type" value="Genomic_DNA"/>
</dbReference>
<comment type="caution">
    <text evidence="1">The sequence shown here is derived from an EMBL/GenBank/DDBJ whole genome shotgun (WGS) entry which is preliminary data.</text>
</comment>
<protein>
    <submittedName>
        <fullName evidence="1">Uncharacterized protein</fullName>
    </submittedName>
</protein>
<organism evidence="1 2">
    <name type="scientific">Alteromonas australica</name>
    <dbReference type="NCBI Taxonomy" id="589873"/>
    <lineage>
        <taxon>Bacteria</taxon>
        <taxon>Pseudomonadati</taxon>
        <taxon>Pseudomonadota</taxon>
        <taxon>Gammaproteobacteria</taxon>
        <taxon>Alteromonadales</taxon>
        <taxon>Alteromonadaceae</taxon>
        <taxon>Alteromonas/Salinimonas group</taxon>
        <taxon>Alteromonas</taxon>
    </lineage>
</organism>